<dbReference type="EMBL" id="CP025408">
    <property type="protein sequence ID" value="AUH35116.1"/>
    <property type="molecule type" value="Genomic_DNA"/>
</dbReference>
<feature type="domain" description="Hedgehog/Intein (Hint)" evidence="1">
    <location>
        <begin position="50"/>
        <end position="196"/>
    </location>
</feature>
<dbReference type="OrthoDB" id="6305173at2"/>
<keyword evidence="3" id="KW-1185">Reference proteome</keyword>
<gene>
    <name evidence="2" type="ORF">CUV01_01040</name>
</gene>
<dbReference type="Gene3D" id="2.170.16.10">
    <property type="entry name" value="Hedgehog/Intein (Hint) domain"/>
    <property type="match status" value="1"/>
</dbReference>
<dbReference type="GO" id="GO:0016539">
    <property type="term" value="P:intein-mediated protein splicing"/>
    <property type="evidence" value="ECO:0007669"/>
    <property type="project" value="InterPro"/>
</dbReference>
<sequence>MLGVSIVEGYTIRVAGVTFIGDPPPPGTTLTYIQGQSSFGGSPEVPFSAICFSADALIMTQVGEIRIGDLRKGMMVQTRDNGYQPVRWIGSRRVGAGELAMLPRLRPIRISRGALGAGTPSRDLVVSPQHRILVRSKIALRMFGAAEILVAAKHLLDIDGIDVAQDLSNVTYVHILLDDHQIVHVDGAEAETLYTGPEALKTLSAAARQEICSLFPQMDVASAGFPHARQVLSGREGRSLAGRHSRNRQPLVQ</sequence>
<dbReference type="Proteomes" id="UP000233742">
    <property type="component" value="Chromosome"/>
</dbReference>
<evidence type="ECO:0000313" key="3">
    <source>
        <dbReference type="Proteomes" id="UP000233742"/>
    </source>
</evidence>
<accession>A0A2K9EW21</accession>
<dbReference type="SUPFAM" id="SSF51294">
    <property type="entry name" value="Hedgehog/intein (Hint) domain"/>
    <property type="match status" value="1"/>
</dbReference>
<name>A0A2K9EW21_9RHOB</name>
<dbReference type="KEGG" id="paro:CUV01_01040"/>
<dbReference type="InterPro" id="IPR028992">
    <property type="entry name" value="Hedgehog/Intein_dom"/>
</dbReference>
<reference evidence="2 3" key="1">
    <citation type="submission" date="2017-12" db="EMBL/GenBank/DDBJ databases">
        <authorList>
            <person name="Hurst M.R.H."/>
        </authorList>
    </citation>
    <scope>NUCLEOTIDE SEQUENCE [LARGE SCALE GENOMIC DNA]</scope>
    <source>
        <strain evidence="2 3">BM15</strain>
    </source>
</reference>
<evidence type="ECO:0000259" key="1">
    <source>
        <dbReference type="Pfam" id="PF13403"/>
    </source>
</evidence>
<dbReference type="Pfam" id="PF13403">
    <property type="entry name" value="Hint_2"/>
    <property type="match status" value="1"/>
</dbReference>
<dbReference type="AlphaFoldDB" id="A0A2K9EW21"/>
<dbReference type="PROSITE" id="PS50817">
    <property type="entry name" value="INTEIN_N_TER"/>
    <property type="match status" value="1"/>
</dbReference>
<evidence type="ECO:0000313" key="2">
    <source>
        <dbReference type="EMBL" id="AUH35116.1"/>
    </source>
</evidence>
<protein>
    <submittedName>
        <fullName evidence="2">Hemolysin</fullName>
    </submittedName>
</protein>
<proteinExistence type="predicted"/>
<dbReference type="InterPro" id="IPR006141">
    <property type="entry name" value="Intein_N"/>
</dbReference>
<organism evidence="2 3">
    <name type="scientific">Paracoccus tegillarcae</name>
    <dbReference type="NCBI Taxonomy" id="1529068"/>
    <lineage>
        <taxon>Bacteria</taxon>
        <taxon>Pseudomonadati</taxon>
        <taxon>Pseudomonadota</taxon>
        <taxon>Alphaproteobacteria</taxon>
        <taxon>Rhodobacterales</taxon>
        <taxon>Paracoccaceae</taxon>
        <taxon>Paracoccus</taxon>
    </lineage>
</organism>
<dbReference type="InterPro" id="IPR036844">
    <property type="entry name" value="Hint_dom_sf"/>
</dbReference>